<reference evidence="1" key="1">
    <citation type="submission" date="2021-01" db="EMBL/GenBank/DDBJ databases">
        <title>Whole genome shotgun sequence of Catellatospora methionotrophica NBRC 14553.</title>
        <authorList>
            <person name="Komaki H."/>
            <person name="Tamura T."/>
        </authorList>
    </citation>
    <scope>NUCLEOTIDE SEQUENCE</scope>
    <source>
        <strain evidence="1">NBRC 14553</strain>
    </source>
</reference>
<organism evidence="1 2">
    <name type="scientific">Catellatospora methionotrophica</name>
    <dbReference type="NCBI Taxonomy" id="121620"/>
    <lineage>
        <taxon>Bacteria</taxon>
        <taxon>Bacillati</taxon>
        <taxon>Actinomycetota</taxon>
        <taxon>Actinomycetes</taxon>
        <taxon>Micromonosporales</taxon>
        <taxon>Micromonosporaceae</taxon>
        <taxon>Catellatospora</taxon>
    </lineage>
</organism>
<protein>
    <submittedName>
        <fullName evidence="1">Uncharacterized protein</fullName>
    </submittedName>
</protein>
<accession>A0A8J3LD67</accession>
<proteinExistence type="predicted"/>
<dbReference type="Proteomes" id="UP000660339">
    <property type="component" value="Unassembled WGS sequence"/>
</dbReference>
<dbReference type="AlphaFoldDB" id="A0A8J3LD67"/>
<gene>
    <name evidence="1" type="ORF">Cme02nite_07620</name>
</gene>
<evidence type="ECO:0000313" key="2">
    <source>
        <dbReference type="Proteomes" id="UP000660339"/>
    </source>
</evidence>
<dbReference type="EMBL" id="BONJ01000001">
    <property type="protein sequence ID" value="GIG12430.1"/>
    <property type="molecule type" value="Genomic_DNA"/>
</dbReference>
<evidence type="ECO:0000313" key="1">
    <source>
        <dbReference type="EMBL" id="GIG12430.1"/>
    </source>
</evidence>
<keyword evidence="2" id="KW-1185">Reference proteome</keyword>
<dbReference type="RefSeq" id="WP_203670953.1">
    <property type="nucleotide sequence ID" value="NZ_BAAATT010000033.1"/>
</dbReference>
<comment type="caution">
    <text evidence="1">The sequence shown here is derived from an EMBL/GenBank/DDBJ whole genome shotgun (WGS) entry which is preliminary data.</text>
</comment>
<name>A0A8J3LD67_9ACTN</name>
<sequence>MTTEDQISIELTDAERDLLVRGLGEWGGPAHATGALAVAIGFRGVEDMHEQVRRIGASLHAGQPLSRWDWRRALIATEIVFVSDIFGSGFEWSTTTGLSDEETVRTLRGLQYKLTKQARVHSA</sequence>